<dbReference type="InterPro" id="IPR003594">
    <property type="entry name" value="HATPase_dom"/>
</dbReference>
<organism evidence="20 21">
    <name type="scientific">Mycena venus</name>
    <dbReference type="NCBI Taxonomy" id="2733690"/>
    <lineage>
        <taxon>Eukaryota</taxon>
        <taxon>Fungi</taxon>
        <taxon>Dikarya</taxon>
        <taxon>Basidiomycota</taxon>
        <taxon>Agaricomycotina</taxon>
        <taxon>Agaricomycetes</taxon>
        <taxon>Agaricomycetidae</taxon>
        <taxon>Agaricales</taxon>
        <taxon>Marasmiineae</taxon>
        <taxon>Mycenaceae</taxon>
        <taxon>Mycena</taxon>
    </lineage>
</organism>
<dbReference type="Gene3D" id="1.20.140.20">
    <property type="entry name" value="Alpha-ketoacid/pyruvate dehydrogenase kinase, N-terminal domain"/>
    <property type="match status" value="1"/>
</dbReference>
<proteinExistence type="inferred from homology"/>
<dbReference type="InterPro" id="IPR036784">
    <property type="entry name" value="AK/P_DHK_N_sf"/>
</dbReference>
<feature type="compositionally biased region" description="Basic and acidic residues" evidence="17">
    <location>
        <begin position="1157"/>
        <end position="1169"/>
    </location>
</feature>
<feature type="compositionally biased region" description="Basic and acidic residues" evidence="17">
    <location>
        <begin position="1814"/>
        <end position="1860"/>
    </location>
</feature>
<dbReference type="FunFam" id="1.10.510.10:FF:000624">
    <property type="entry name" value="Mitogen-activated protein kinase"/>
    <property type="match status" value="1"/>
</dbReference>
<keyword evidence="9 15" id="KW-0067">ATP-binding</keyword>
<dbReference type="CDD" id="cd14210">
    <property type="entry name" value="PKc_DYRK"/>
    <property type="match status" value="1"/>
</dbReference>
<dbReference type="InterPro" id="IPR018955">
    <property type="entry name" value="BCDHK/PDK_N"/>
</dbReference>
<dbReference type="PROSITE" id="PS50297">
    <property type="entry name" value="ANK_REP_REGION"/>
    <property type="match status" value="1"/>
</dbReference>
<feature type="compositionally biased region" description="Low complexity" evidence="17">
    <location>
        <begin position="1736"/>
        <end position="1749"/>
    </location>
</feature>
<feature type="compositionally biased region" description="Low complexity" evidence="17">
    <location>
        <begin position="2633"/>
        <end position="2648"/>
    </location>
</feature>
<comment type="similarity">
    <text evidence="3">Belongs to the protein kinase superfamily. CMGC Ser/Thr protein kinase family. MNB/DYRK subfamily.</text>
</comment>
<dbReference type="SUPFAM" id="SSF69012">
    <property type="entry name" value="alpha-ketoacid dehydrogenase kinase, N-terminal domain"/>
    <property type="match status" value="1"/>
</dbReference>
<evidence type="ECO:0000256" key="11">
    <source>
        <dbReference type="ARBA" id="ARBA00049003"/>
    </source>
</evidence>
<comment type="catalytic activity">
    <reaction evidence="12">
        <text>L-threonyl-[protein] + ATP = O-phospho-L-threonyl-[protein] + ADP + H(+)</text>
        <dbReference type="Rhea" id="RHEA:46608"/>
        <dbReference type="Rhea" id="RHEA-COMP:11060"/>
        <dbReference type="Rhea" id="RHEA-COMP:11605"/>
        <dbReference type="ChEBI" id="CHEBI:15378"/>
        <dbReference type="ChEBI" id="CHEBI:30013"/>
        <dbReference type="ChEBI" id="CHEBI:30616"/>
        <dbReference type="ChEBI" id="CHEBI:61977"/>
        <dbReference type="ChEBI" id="CHEBI:456216"/>
        <dbReference type="EC" id="2.7.12.1"/>
    </reaction>
</comment>
<evidence type="ECO:0000256" key="3">
    <source>
        <dbReference type="ARBA" id="ARBA00008867"/>
    </source>
</evidence>
<dbReference type="PANTHER" id="PTHR24058">
    <property type="entry name" value="DUAL SPECIFICITY PROTEIN KINASE"/>
    <property type="match status" value="1"/>
</dbReference>
<dbReference type="EC" id="2.7.12.1" evidence="4"/>
<feature type="compositionally biased region" description="Low complexity" evidence="17">
    <location>
        <begin position="1605"/>
        <end position="1622"/>
    </location>
</feature>
<keyword evidence="21" id="KW-1185">Reference proteome</keyword>
<feature type="region of interest" description="Disordered" evidence="17">
    <location>
        <begin position="866"/>
        <end position="969"/>
    </location>
</feature>
<feature type="compositionally biased region" description="Low complexity" evidence="17">
    <location>
        <begin position="1789"/>
        <end position="1811"/>
    </location>
</feature>
<dbReference type="Pfam" id="PF00226">
    <property type="entry name" value="DnaJ"/>
    <property type="match status" value="1"/>
</dbReference>
<feature type="compositionally biased region" description="Basic and acidic residues" evidence="17">
    <location>
        <begin position="705"/>
        <end position="727"/>
    </location>
</feature>
<dbReference type="GO" id="GO:0004712">
    <property type="term" value="F:protein serine/threonine/tyrosine kinase activity"/>
    <property type="evidence" value="ECO:0007669"/>
    <property type="project" value="UniProtKB-EC"/>
</dbReference>
<dbReference type="InterPro" id="IPR042521">
    <property type="entry name" value="DYRK"/>
</dbReference>
<feature type="compositionally biased region" description="Low complexity" evidence="17">
    <location>
        <begin position="1120"/>
        <end position="1131"/>
    </location>
</feature>
<evidence type="ECO:0000256" key="16">
    <source>
        <dbReference type="SAM" id="Coils"/>
    </source>
</evidence>
<feature type="compositionally biased region" description="Polar residues" evidence="17">
    <location>
        <begin position="1721"/>
        <end position="1735"/>
    </location>
</feature>
<dbReference type="InterPro" id="IPR000719">
    <property type="entry name" value="Prot_kinase_dom"/>
</dbReference>
<evidence type="ECO:0000256" key="2">
    <source>
        <dbReference type="ARBA" id="ARBA00006155"/>
    </source>
</evidence>
<evidence type="ECO:0000256" key="14">
    <source>
        <dbReference type="PROSITE-ProRule" id="PRU00023"/>
    </source>
</evidence>
<dbReference type="InterPro" id="IPR036770">
    <property type="entry name" value="Ankyrin_rpt-contain_sf"/>
</dbReference>
<feature type="compositionally biased region" description="Low complexity" evidence="17">
    <location>
        <begin position="2180"/>
        <end position="2193"/>
    </location>
</feature>
<feature type="compositionally biased region" description="Low complexity" evidence="17">
    <location>
        <begin position="1931"/>
        <end position="1957"/>
    </location>
</feature>
<comment type="similarity">
    <text evidence="2">Belongs to the PDK/BCKDK protein kinase family.</text>
</comment>
<feature type="region of interest" description="Disordered" evidence="17">
    <location>
        <begin position="1015"/>
        <end position="1228"/>
    </location>
</feature>
<dbReference type="SMART" id="SM00271">
    <property type="entry name" value="DnaJ"/>
    <property type="match status" value="1"/>
</dbReference>
<feature type="compositionally biased region" description="Low complexity" evidence="17">
    <location>
        <begin position="2664"/>
        <end position="2693"/>
    </location>
</feature>
<dbReference type="InterPro" id="IPR008271">
    <property type="entry name" value="Ser/Thr_kinase_AS"/>
</dbReference>
<keyword evidence="8 20" id="KW-0418">Kinase</keyword>
<evidence type="ECO:0000256" key="17">
    <source>
        <dbReference type="SAM" id="MobiDB-lite"/>
    </source>
</evidence>
<feature type="compositionally biased region" description="Polar residues" evidence="17">
    <location>
        <begin position="2166"/>
        <end position="2179"/>
    </location>
</feature>
<dbReference type="CDD" id="cd06503">
    <property type="entry name" value="ATP-synt_Fo_b"/>
    <property type="match status" value="1"/>
</dbReference>
<dbReference type="Gene3D" id="3.30.565.10">
    <property type="entry name" value="Histidine kinase-like ATPase, C-terminal domain"/>
    <property type="match status" value="1"/>
</dbReference>
<comment type="catalytic activity">
    <reaction evidence="13">
        <text>L-tyrosyl-[protein] + ATP = O-phospho-L-tyrosyl-[protein] + ADP + H(+)</text>
        <dbReference type="Rhea" id="RHEA:10596"/>
        <dbReference type="Rhea" id="RHEA-COMP:10136"/>
        <dbReference type="Rhea" id="RHEA-COMP:20101"/>
        <dbReference type="ChEBI" id="CHEBI:15378"/>
        <dbReference type="ChEBI" id="CHEBI:30616"/>
        <dbReference type="ChEBI" id="CHEBI:46858"/>
        <dbReference type="ChEBI" id="CHEBI:61978"/>
        <dbReference type="ChEBI" id="CHEBI:456216"/>
        <dbReference type="EC" id="2.7.12.1"/>
    </reaction>
</comment>
<feature type="compositionally biased region" description="Polar residues" evidence="17">
    <location>
        <begin position="1624"/>
        <end position="1640"/>
    </location>
</feature>
<feature type="compositionally biased region" description="Polar residues" evidence="17">
    <location>
        <begin position="1761"/>
        <end position="1775"/>
    </location>
</feature>
<feature type="compositionally biased region" description="Pro residues" evidence="17">
    <location>
        <begin position="1098"/>
        <end position="1112"/>
    </location>
</feature>
<evidence type="ECO:0000256" key="7">
    <source>
        <dbReference type="ARBA" id="ARBA00022741"/>
    </source>
</evidence>
<gene>
    <name evidence="20" type="ORF">MVEN_02080800</name>
</gene>
<feature type="compositionally biased region" description="Low complexity" evidence="17">
    <location>
        <begin position="1547"/>
        <end position="1561"/>
    </location>
</feature>
<feature type="compositionally biased region" description="Polar residues" evidence="17">
    <location>
        <begin position="1988"/>
        <end position="1997"/>
    </location>
</feature>
<dbReference type="Gene3D" id="3.30.200.20">
    <property type="entry name" value="Phosphorylase Kinase, domain 1"/>
    <property type="match status" value="1"/>
</dbReference>
<feature type="compositionally biased region" description="Polar residues" evidence="17">
    <location>
        <begin position="1569"/>
        <end position="1581"/>
    </location>
</feature>
<feature type="compositionally biased region" description="Low complexity" evidence="17">
    <location>
        <begin position="2008"/>
        <end position="2018"/>
    </location>
</feature>
<dbReference type="SUPFAM" id="SSF48403">
    <property type="entry name" value="Ankyrin repeat"/>
    <property type="match status" value="1"/>
</dbReference>
<feature type="region of interest" description="Disordered" evidence="17">
    <location>
        <begin position="1299"/>
        <end position="1358"/>
    </location>
</feature>
<feature type="coiled-coil region" evidence="16">
    <location>
        <begin position="171"/>
        <end position="210"/>
    </location>
</feature>
<dbReference type="SUPFAM" id="SSF55874">
    <property type="entry name" value="ATPase domain of HSP90 chaperone/DNA topoisomerase II/histidine kinase"/>
    <property type="match status" value="1"/>
</dbReference>
<accession>A0A8H7CJI2</accession>
<evidence type="ECO:0000259" key="18">
    <source>
        <dbReference type="PROSITE" id="PS50011"/>
    </source>
</evidence>
<dbReference type="Gene3D" id="1.10.510.10">
    <property type="entry name" value="Transferase(Phosphotransferase) domain 1"/>
    <property type="match status" value="1"/>
</dbReference>
<feature type="compositionally biased region" description="Basic and acidic residues" evidence="17">
    <location>
        <begin position="602"/>
        <end position="640"/>
    </location>
</feature>
<feature type="compositionally biased region" description="Pro residues" evidence="17">
    <location>
        <begin position="1077"/>
        <end position="1087"/>
    </location>
</feature>
<evidence type="ECO:0000256" key="9">
    <source>
        <dbReference type="ARBA" id="ARBA00022840"/>
    </source>
</evidence>
<feature type="compositionally biased region" description="Polar residues" evidence="17">
    <location>
        <begin position="1958"/>
        <end position="1981"/>
    </location>
</feature>
<dbReference type="Pfam" id="PF12796">
    <property type="entry name" value="Ank_2"/>
    <property type="match status" value="1"/>
</dbReference>
<protein>
    <recommendedName>
        <fullName evidence="4">dual-specificity kinase</fullName>
        <ecNumber evidence="4">2.7.12.1</ecNumber>
    </recommendedName>
</protein>
<keyword evidence="7 15" id="KW-0547">Nucleotide-binding</keyword>
<feature type="compositionally biased region" description="Basic and acidic residues" evidence="17">
    <location>
        <begin position="470"/>
        <end position="479"/>
    </location>
</feature>
<dbReference type="GO" id="GO:0005856">
    <property type="term" value="C:cytoskeleton"/>
    <property type="evidence" value="ECO:0007669"/>
    <property type="project" value="TreeGrafter"/>
</dbReference>
<keyword evidence="16" id="KW-0175">Coiled coil</keyword>
<dbReference type="Pfam" id="PF10436">
    <property type="entry name" value="BCDHK_Adom3"/>
    <property type="match status" value="1"/>
</dbReference>
<dbReference type="Gene3D" id="1.10.287.110">
    <property type="entry name" value="DnaJ domain"/>
    <property type="match status" value="1"/>
</dbReference>
<dbReference type="PROSITE" id="PS00107">
    <property type="entry name" value="PROTEIN_KINASE_ATP"/>
    <property type="match status" value="1"/>
</dbReference>
<dbReference type="InterPro" id="IPR036869">
    <property type="entry name" value="J_dom_sf"/>
</dbReference>
<feature type="domain" description="J" evidence="19">
    <location>
        <begin position="10"/>
        <end position="78"/>
    </location>
</feature>
<dbReference type="InterPro" id="IPR002110">
    <property type="entry name" value="Ankyrin_rpt"/>
</dbReference>
<dbReference type="InterPro" id="IPR036890">
    <property type="entry name" value="HATPase_C_sf"/>
</dbReference>
<dbReference type="EMBL" id="JACAZI010000021">
    <property type="protein sequence ID" value="KAF7338546.1"/>
    <property type="molecule type" value="Genomic_DNA"/>
</dbReference>
<evidence type="ECO:0000256" key="6">
    <source>
        <dbReference type="ARBA" id="ARBA00022679"/>
    </source>
</evidence>
<dbReference type="PROSITE" id="PS50076">
    <property type="entry name" value="DNAJ_2"/>
    <property type="match status" value="1"/>
</dbReference>
<feature type="region of interest" description="Disordered" evidence="17">
    <location>
        <begin position="1374"/>
        <end position="1593"/>
    </location>
</feature>
<feature type="domain" description="Protein kinase" evidence="18">
    <location>
        <begin position="2323"/>
        <end position="2620"/>
    </location>
</feature>
<feature type="region of interest" description="Disordered" evidence="17">
    <location>
        <begin position="1605"/>
        <end position="1861"/>
    </location>
</feature>
<evidence type="ECO:0000256" key="10">
    <source>
        <dbReference type="ARBA" id="ARBA00023128"/>
    </source>
</evidence>
<feature type="repeat" description="ANK" evidence="14">
    <location>
        <begin position="309"/>
        <end position="331"/>
    </location>
</feature>
<dbReference type="Proteomes" id="UP000620124">
    <property type="component" value="Unassembled WGS sequence"/>
</dbReference>
<dbReference type="PANTHER" id="PTHR24058:SF22">
    <property type="entry name" value="DUAL SPECIFICITY TYROSINE-PHOSPHORYLATION-REGULATED KINASE 4"/>
    <property type="match status" value="1"/>
</dbReference>
<comment type="catalytic activity">
    <reaction evidence="11">
        <text>L-seryl-[protein] + ATP = O-phospho-L-seryl-[protein] + ADP + H(+)</text>
        <dbReference type="Rhea" id="RHEA:17989"/>
        <dbReference type="Rhea" id="RHEA-COMP:9863"/>
        <dbReference type="Rhea" id="RHEA-COMP:11604"/>
        <dbReference type="ChEBI" id="CHEBI:15378"/>
        <dbReference type="ChEBI" id="CHEBI:29999"/>
        <dbReference type="ChEBI" id="CHEBI:30616"/>
        <dbReference type="ChEBI" id="CHEBI:83421"/>
        <dbReference type="ChEBI" id="CHEBI:456216"/>
        <dbReference type="EC" id="2.7.12.1"/>
    </reaction>
</comment>
<dbReference type="Gene3D" id="3.30.10.30">
    <property type="entry name" value="DYRK"/>
    <property type="match status" value="1"/>
</dbReference>
<sequence length="3117" mass="341787">MPEYKPEVLRAFQTLNLDINVATLAEAAKAYKTQAIRHHPDKNPGDPAATQRFQKLGAAWDTCQRHFEDPESSYVATGFDDLDIDDDELGAYFMFLFEQAIFGNYQSRRDYRRSRRGRGSQGPEMFFTSFGGGRQFGFSPPSPSYYSSGYSYPGDGYSVNRQIKEDPDGYNKRQAKDKAEYEKRLREFEIQIEEEKRELHRQALEKTKDESKRAAAYQQTFQAARTGKAATVMSLVEEYDLDVNRFCDEGLIIFLLDKGAIPDALNDAKLTPFHIAILHGNIAAVKFFLLRRVHGKETPGCHPSKAAPDGRTPLQLAITSGNAEMVRLMTQQATVHNVERCWAQDDAEPFKDILLEKGSSIQRRGNRADRRRNGRLRENRAREEERVAEEKARLAEKAHQKEERQKRAAEQRAREEQEKREAAELARQKKEAEERKAELERREADARRQEEEKAAEARRKGEQQAVEAAEAQRKAEKEGSSGSAQGATRGGRGAAQGRSRTRGGNEAEAVRQAAEAREKAEAQAQQLVEEKERARRQKEDQSRLKKAAKVEAKRIQREEETVAKRQEAEAEAARQATVQAEALRIAEAEKVRLQEVAAQQTERSKRAAEEQRRLERKRAETLRRLQAQAEEHRRLAEVKAQRFSKPQTEDTPQPPSKPKTENAVQPPTEEAAQTMPFKEKRRKLAKKDLSDLSPEELAKRAAQSARDRARIAEEKRLKMVEAQRRPDTPQTVSPAVEDYNPPTPVSMPSPTQRRLSPPLVPHHTRPNLPARKMDSLGVVLPGLEDIQTVAIPDDLFAPVRPVPAVEAKESGPPPALPAFRALLLDDVLDDRLWKRPPRYSLLSLNPIPVFPLAFCHNDVVHRRRTSLPFPRDEGSLPRPSTSPDTPRNSQNATQRDSSQTFLSPPTEDADALEPEYPPPRSASATSSLDPYYFGLSDSPIPPLPSGPMNLSTTPDQLHPSDPVTPARDPAMIDRRGLVGVGELTTPRWTRAAHNKEDTITPVLASLGESFEDVVHPEDEHPDAPDSPWTIEAVDGEMSEREELPDVNPAPRTLRERPSMTEESGGEEILYPRKLNSGPPPELPPPFEPSDEPSSPVEPVEPSPKPTHVPPPLDLSLSGVQASQPPSAFSQQRRAKKRTSDEFEMDQSGTLVSKRVGSLKDKIPKEDKTSVRKHRSLNVGSPNKTKERRRDSTGLAHSGSLKIVSSSAKVSEKHSRQASTSSSSSNHADNTRLFSSIRALVFHKPRRSSLPVAGKSLSPIRHLMSRTLFCGGTQEGWSGMDDEATAEALRKLDGLSGKSARARASVASFTRSTGSRPGTPAKSGTQWEGIGPMEPGRRASATSQHSTHSKERPVVGLGIAPEGTVESSDLIGSAISSDEQPFSPSNASEKTPKKGTASARSSSTPKRGSTSSTTYASTPTSSRDSASMSVITTATSVSAASSRHSMGKARRNSAGSDVSSIHSSDATSLKDRVASLATNGDAPEEAVVPPVPPLPKDLSTYRSPPPTSTGLTFPVLPNPPDEDRKRRSHESEEQRNVSLEVPSPPPTVGVAAVAAAPAPASSDSRRRSQHYSGYASQTSTALEPTPAILKTPSKKWSFSNALNLRLSSSPSSAAASSPKSPRSVTFGQQLRKSTSKDQTLSPGPPNNPWEQPAAMSSAASLASLSSVGSVRSPGLRPPSSSKTADSKASDRGPVTSRTGTDSSASTNHTTSALSPPQPGPLSPTSSVRRNQSKRLTPSSIPFFRRSSSQSMQIPATIPMPSSPTQSTSYNSLSQSRSKADSKNDSDSYNPTSTSTPGKKSSVLSLLKGSSSRRSLHADSKEAARELQKMKDAEKEKEKEKERLVKLEKEKQKKEDKDRSESRISVLMGRKRGKVSQSIFLLCATYSTHYYFRQTLSSTDPPPRKQKSPVHLPPLQMAALEPATAQRVARLKSTSSTTSTPSSTPSSTTRTVSGSRLTSQTVSSMQKQSDSSLRSNATRNTLPTIAGSPSVGTTGTNGISKEAKEPPPSSLSNSVSGSLPKETPTKIPRISSRTSTVGSPLQKAGSQSPYQCHRQRIVVVDESITDWHVDERIWGDGKRGQPRRQDRWPYADRVGSRVSGDGVHFPCTSTIDWHHNFIFVQRTDSSVTSSATAAAAESSTTHHRFSALSPSRGLNKLLSPKIGLGSARASNSTSSIQQIANSPSSSRQSLSTQSPSPAPSSIDDEEAQGDEEMMHYIRRQQAKKMAAGGNARGARRTAEFPRALASGHSPLPRKVCHFAILKSSQNQYLSEFERKEILDFPAVYCIGAKSKKKPAVLDNSTNNYGYDDDRGDYLVVNHDHLAYRYEVIDTLGKGSFGQVLHCRDHCTGESVAVKIIRNKKRFHHQALVEIKILDNLRKWDAEEKHHVIKMTEHFYFRGHLCIAMELLSINLYELIKANGFVGFTTALIRRFTSQMLLSLSLMRHHRIVHCDLKPENVLLRHPAKSALKVIDFGSSCLEHEKSLYTYIQSRFYRSPEVILGMNYHMAIDMWSLGCILAELYTGFPIFPGENEQEQLSCIMEVLGIPDKEFVNRSSRKKLFFDPNGAPRAVINSKGRRRRPGTKTLAQVLRCNDEEFIDFIAKCLVWDPERRIKPQAALRHPFVTAGKRPKPPPASTTPKATLSSSTLGSGSRVKQVLETPKKSLISAPTPLTARTTRTTANGGAPTTPSNSSQPSTLGSSRSYRTTQGQGLSTYHSSRTLNGIAPSSPELTQLLQRYASSPPLPLDLGSLLSFGRPVTSTSVLSSVTYALAEIPRRLAKRVRSLEALPFIVGTNPYVANTLNAYRDSFQLLATYPAVSTLEENKKFTEQLEDLVHRHANDIPTMAKGFLECVKYMSPTQVSNFLDGMIRNRISVRLIAEQHIAISRALEEAPGEEIGNVGVVDMRMSPSQMIRMCESYVAELCSATLGASPSVIIDGHPDATFAYVPVHLEYILTEILKNSFRATVEFHKARALPPVRITLAPPRPGSTGTAPSFFSIRIRDEGGGVSPSNMARIFSYAFTTAKNSDDHDLDGGGGPYAAQHVGGLANIGGGDTNLFSEITSKGLQTGLGSIAGLGYGLPMSKLYAQYFGGSLDLMSLEGWGSDVFLKLRCLNEGGDSTI</sequence>
<dbReference type="SUPFAM" id="SSF46565">
    <property type="entry name" value="Chaperone J-domain"/>
    <property type="match status" value="1"/>
</dbReference>
<feature type="compositionally biased region" description="Low complexity" evidence="17">
    <location>
        <begin position="1651"/>
        <end position="1682"/>
    </location>
</feature>
<feature type="region of interest" description="Disordered" evidence="17">
    <location>
        <begin position="2163"/>
        <end position="2202"/>
    </location>
</feature>
<reference evidence="20" key="1">
    <citation type="submission" date="2020-05" db="EMBL/GenBank/DDBJ databases">
        <title>Mycena genomes resolve the evolution of fungal bioluminescence.</title>
        <authorList>
            <person name="Tsai I.J."/>
        </authorList>
    </citation>
    <scope>NUCLEOTIDE SEQUENCE</scope>
    <source>
        <strain evidence="20">CCC161011</strain>
    </source>
</reference>
<dbReference type="Gene3D" id="1.25.40.20">
    <property type="entry name" value="Ankyrin repeat-containing domain"/>
    <property type="match status" value="1"/>
</dbReference>
<comment type="caution">
    <text evidence="20">The sequence shown here is derived from an EMBL/GenBank/DDBJ whole genome shotgun (WGS) entry which is preliminary data.</text>
</comment>
<keyword evidence="10" id="KW-0496">Mitochondrion</keyword>
<dbReference type="OrthoDB" id="9332038at2759"/>
<feature type="region of interest" description="Disordered" evidence="17">
    <location>
        <begin position="2614"/>
        <end position="2722"/>
    </location>
</feature>
<dbReference type="SMART" id="SM00248">
    <property type="entry name" value="ANK"/>
    <property type="match status" value="2"/>
</dbReference>
<comment type="subcellular location">
    <subcellularLocation>
        <location evidence="1">Mitochondrion</location>
    </subcellularLocation>
</comment>
<dbReference type="Pfam" id="PF00069">
    <property type="entry name" value="Pkinase"/>
    <property type="match status" value="1"/>
</dbReference>
<keyword evidence="14" id="KW-0040">ANK repeat</keyword>
<feature type="compositionally biased region" description="Polar residues" evidence="17">
    <location>
        <begin position="1306"/>
        <end position="1325"/>
    </location>
</feature>
<dbReference type="GO" id="GO:0005739">
    <property type="term" value="C:mitochondrion"/>
    <property type="evidence" value="ECO:0007669"/>
    <property type="project" value="UniProtKB-SubCell"/>
</dbReference>
<evidence type="ECO:0000256" key="15">
    <source>
        <dbReference type="PROSITE-ProRule" id="PRU10141"/>
    </source>
</evidence>
<feature type="compositionally biased region" description="Low complexity" evidence="17">
    <location>
        <begin position="1400"/>
        <end position="1441"/>
    </location>
</feature>
<feature type="binding site" evidence="15">
    <location>
        <position position="2352"/>
    </location>
    <ligand>
        <name>ATP</name>
        <dbReference type="ChEBI" id="CHEBI:30616"/>
    </ligand>
</feature>
<feature type="compositionally biased region" description="Polar residues" evidence="17">
    <location>
        <begin position="1374"/>
        <end position="1388"/>
    </location>
</feature>
<dbReference type="InterPro" id="IPR017441">
    <property type="entry name" value="Protein_kinase_ATP_BS"/>
</dbReference>
<dbReference type="PROSITE" id="PS00108">
    <property type="entry name" value="PROTEIN_KINASE_ST"/>
    <property type="match status" value="1"/>
</dbReference>
<feature type="compositionally biased region" description="Basic and acidic residues" evidence="17">
    <location>
        <begin position="528"/>
        <end position="572"/>
    </location>
</feature>
<evidence type="ECO:0000313" key="21">
    <source>
        <dbReference type="Proteomes" id="UP000620124"/>
    </source>
</evidence>
<feature type="compositionally biased region" description="Basic and acidic residues" evidence="17">
    <location>
        <begin position="375"/>
        <end position="462"/>
    </location>
</feature>
<evidence type="ECO:0000259" key="19">
    <source>
        <dbReference type="PROSITE" id="PS50076"/>
    </source>
</evidence>
<dbReference type="GO" id="GO:0004674">
    <property type="term" value="F:protein serine/threonine kinase activity"/>
    <property type="evidence" value="ECO:0007669"/>
    <property type="project" value="UniProtKB-KW"/>
</dbReference>
<feature type="compositionally biased region" description="Polar residues" evidence="17">
    <location>
        <begin position="1452"/>
        <end position="1466"/>
    </location>
</feature>
<dbReference type="PROSITE" id="PS50088">
    <property type="entry name" value="ANK_REPEAT"/>
    <property type="match status" value="1"/>
</dbReference>
<feature type="compositionally biased region" description="Polar residues" evidence="17">
    <location>
        <begin position="2029"/>
        <end position="2048"/>
    </location>
</feature>
<feature type="compositionally biased region" description="Basic and acidic residues" evidence="17">
    <location>
        <begin position="1520"/>
        <end position="1534"/>
    </location>
</feature>
<dbReference type="InterPro" id="IPR001623">
    <property type="entry name" value="DnaJ_domain"/>
</dbReference>
<dbReference type="SMART" id="SM00220">
    <property type="entry name" value="S_TKc"/>
    <property type="match status" value="1"/>
</dbReference>
<feature type="region of interest" description="Disordered" evidence="17">
    <location>
        <begin position="1926"/>
        <end position="2048"/>
    </location>
</feature>
<dbReference type="SMART" id="SM00387">
    <property type="entry name" value="HATPase_c"/>
    <property type="match status" value="1"/>
</dbReference>
<feature type="compositionally biased region" description="Polar residues" evidence="17">
    <location>
        <begin position="1694"/>
        <end position="1713"/>
    </location>
</feature>
<dbReference type="CDD" id="cd06257">
    <property type="entry name" value="DnaJ"/>
    <property type="match status" value="1"/>
</dbReference>
<keyword evidence="6" id="KW-0808">Transferase</keyword>
<dbReference type="PROSITE" id="PS50011">
    <property type="entry name" value="PROTEIN_KINASE_DOM"/>
    <property type="match status" value="1"/>
</dbReference>
<evidence type="ECO:0000256" key="4">
    <source>
        <dbReference type="ARBA" id="ARBA00013203"/>
    </source>
</evidence>
<dbReference type="GO" id="GO:0005524">
    <property type="term" value="F:ATP binding"/>
    <property type="evidence" value="ECO:0007669"/>
    <property type="project" value="UniProtKB-UniRule"/>
</dbReference>
<name>A0A8H7CJI2_9AGAR</name>
<evidence type="ECO:0000256" key="12">
    <source>
        <dbReference type="ARBA" id="ARBA00049308"/>
    </source>
</evidence>
<feature type="compositionally biased region" description="Polar residues" evidence="17">
    <location>
        <begin position="878"/>
        <end position="903"/>
    </location>
</feature>
<feature type="region of interest" description="Disordered" evidence="17">
    <location>
        <begin position="361"/>
        <end position="577"/>
    </location>
</feature>
<evidence type="ECO:0000256" key="8">
    <source>
        <dbReference type="ARBA" id="ARBA00022777"/>
    </source>
</evidence>
<evidence type="ECO:0000313" key="20">
    <source>
        <dbReference type="EMBL" id="KAF7338546.1"/>
    </source>
</evidence>
<feature type="compositionally biased region" description="Polar residues" evidence="17">
    <location>
        <begin position="2694"/>
        <end position="2717"/>
    </location>
</feature>
<dbReference type="SUPFAM" id="SSF56112">
    <property type="entry name" value="Protein kinase-like (PK-like)"/>
    <property type="match status" value="1"/>
</dbReference>
<evidence type="ECO:0000256" key="5">
    <source>
        <dbReference type="ARBA" id="ARBA00022527"/>
    </source>
</evidence>
<dbReference type="InterPro" id="IPR011009">
    <property type="entry name" value="Kinase-like_dom_sf"/>
</dbReference>
<keyword evidence="5" id="KW-0723">Serine/threonine-protein kinase</keyword>
<evidence type="ECO:0000256" key="13">
    <source>
        <dbReference type="ARBA" id="ARBA00051680"/>
    </source>
</evidence>
<evidence type="ECO:0000256" key="1">
    <source>
        <dbReference type="ARBA" id="ARBA00004173"/>
    </source>
</evidence>
<dbReference type="InterPro" id="IPR050494">
    <property type="entry name" value="Ser_Thr_dual-spec_kinase"/>
</dbReference>
<feature type="compositionally biased region" description="Basic and acidic residues" evidence="17">
    <location>
        <begin position="503"/>
        <end position="521"/>
    </location>
</feature>
<feature type="region of interest" description="Disordered" evidence="17">
    <location>
        <begin position="594"/>
        <end position="768"/>
    </location>
</feature>